<keyword evidence="2" id="KW-0808">Transferase</keyword>
<dbReference type="EMBL" id="CP098732">
    <property type="protein sequence ID" value="USE83194.1"/>
    <property type="molecule type" value="Genomic_DNA"/>
</dbReference>
<feature type="domain" description="Glycosyl transferase family 1" evidence="1">
    <location>
        <begin position="192"/>
        <end position="297"/>
    </location>
</feature>
<keyword evidence="2" id="KW-0328">Glycosyltransferase</keyword>
<dbReference type="RefSeq" id="WP_252220651.1">
    <property type="nucleotide sequence ID" value="NZ_CP098732.1"/>
</dbReference>
<evidence type="ECO:0000313" key="2">
    <source>
        <dbReference type="EMBL" id="USE83194.1"/>
    </source>
</evidence>
<sequence length="371" mass="42479">MIRVLHIVGQMDRAGAETMLMNLYRNIDRTQVQFDFIKFTTQQGDYDDEIQELGGRIFPILAENPIERMFKLTSFLKQHSEYRIVHAHMLLSNAFHLLAAKRAGIQHRISHSHNTSNGKFGVLAFLYEKFAVYLNKRLSTKKIACGKEAAEYLFGTTENVWLLNNAIDLKLYRQIAEKNKNYWKSIKHDIQGLKIIQVGRLSEVKNHRFSLEIARKLKEQDISFTFLIVGQGPLENPIRQMIQDYTLDKNVYLLGIRDDIPNLMAGADVMLMPSLHEGFPVVLVESQAIGLKSIISSKISKEVDLGVNLIDFKDLNNIEGWIKAFEYINPVSNQFGSDIEVLAKRGFDIKQKSVELLALYNNMDSISNDIN</sequence>
<gene>
    <name evidence="2" type="ORF">M5E07_15750</name>
</gene>
<dbReference type="KEGG" id="atz:M5E07_15750"/>
<dbReference type="GO" id="GO:1901135">
    <property type="term" value="P:carbohydrate derivative metabolic process"/>
    <property type="evidence" value="ECO:0007669"/>
    <property type="project" value="UniProtKB-ARBA"/>
</dbReference>
<evidence type="ECO:0000259" key="1">
    <source>
        <dbReference type="Pfam" id="PF00534"/>
    </source>
</evidence>
<reference evidence="2" key="1">
    <citation type="submission" date="2022-06" db="EMBL/GenBank/DDBJ databases">
        <title>Isolation, identification and characterization of iprodione-degrading strains in Lhasa, Tibet.</title>
        <authorList>
            <person name="Pan H."/>
        </authorList>
    </citation>
    <scope>NUCLEOTIDE SEQUENCE</scope>
    <source>
        <strain evidence="2">Y-23</strain>
    </source>
</reference>
<dbReference type="GO" id="GO:0016757">
    <property type="term" value="F:glycosyltransferase activity"/>
    <property type="evidence" value="ECO:0007669"/>
    <property type="project" value="UniProtKB-KW"/>
</dbReference>
<protein>
    <submittedName>
        <fullName evidence="2">Glycosyltransferase</fullName>
        <ecNumber evidence="2">2.4.-.-</ecNumber>
    </submittedName>
</protein>
<dbReference type="SUPFAM" id="SSF53756">
    <property type="entry name" value="UDP-Glycosyltransferase/glycogen phosphorylase"/>
    <property type="match status" value="1"/>
</dbReference>
<dbReference type="Gene3D" id="3.40.50.2000">
    <property type="entry name" value="Glycogen Phosphorylase B"/>
    <property type="match status" value="2"/>
</dbReference>
<dbReference type="Proteomes" id="UP001056716">
    <property type="component" value="Chromosome"/>
</dbReference>
<organism evidence="2 3">
    <name type="scientific">Acinetobacter tibetensis</name>
    <dbReference type="NCBI Taxonomy" id="2943497"/>
    <lineage>
        <taxon>Bacteria</taxon>
        <taxon>Pseudomonadati</taxon>
        <taxon>Pseudomonadota</taxon>
        <taxon>Gammaproteobacteria</taxon>
        <taxon>Moraxellales</taxon>
        <taxon>Moraxellaceae</taxon>
        <taxon>Acinetobacter</taxon>
    </lineage>
</organism>
<accession>A0AAE9S0F8</accession>
<dbReference type="Pfam" id="PF00534">
    <property type="entry name" value="Glycos_transf_1"/>
    <property type="match status" value="1"/>
</dbReference>
<dbReference type="EC" id="2.4.-.-" evidence="2"/>
<evidence type="ECO:0000313" key="3">
    <source>
        <dbReference type="Proteomes" id="UP001056716"/>
    </source>
</evidence>
<name>A0AAE9S0F8_9GAMM</name>
<keyword evidence="3" id="KW-1185">Reference proteome</keyword>
<dbReference type="PANTHER" id="PTHR12526">
    <property type="entry name" value="GLYCOSYLTRANSFERASE"/>
    <property type="match status" value="1"/>
</dbReference>
<dbReference type="InterPro" id="IPR001296">
    <property type="entry name" value="Glyco_trans_1"/>
</dbReference>
<proteinExistence type="predicted"/>
<dbReference type="PANTHER" id="PTHR12526:SF637">
    <property type="entry name" value="GLYCOSYLTRANSFERASE EPSF-RELATED"/>
    <property type="match status" value="1"/>
</dbReference>
<dbReference type="AlphaFoldDB" id="A0AAE9S0F8"/>